<accession>A0A165QWV3</accession>
<dbReference type="SMART" id="SM00317">
    <property type="entry name" value="SET"/>
    <property type="match status" value="1"/>
</dbReference>
<dbReference type="STRING" id="1314783.A0A165QWV3"/>
<dbReference type="Gene3D" id="2.170.270.10">
    <property type="entry name" value="SET domain"/>
    <property type="match status" value="1"/>
</dbReference>
<dbReference type="SUPFAM" id="SSF82199">
    <property type="entry name" value="SET domain"/>
    <property type="match status" value="1"/>
</dbReference>
<evidence type="ECO:0000313" key="3">
    <source>
        <dbReference type="Proteomes" id="UP000076727"/>
    </source>
</evidence>
<dbReference type="CDD" id="cd20071">
    <property type="entry name" value="SET_SMYD"/>
    <property type="match status" value="1"/>
</dbReference>
<feature type="domain" description="SET" evidence="1">
    <location>
        <begin position="45"/>
        <end position="199"/>
    </location>
</feature>
<name>A0A165QWV3_9APHY</name>
<reference evidence="2 3" key="1">
    <citation type="journal article" date="2016" name="Mol. Biol. Evol.">
        <title>Comparative Genomics of Early-Diverging Mushroom-Forming Fungi Provides Insights into the Origins of Lignocellulose Decay Capabilities.</title>
        <authorList>
            <person name="Nagy L.G."/>
            <person name="Riley R."/>
            <person name="Tritt A."/>
            <person name="Adam C."/>
            <person name="Daum C."/>
            <person name="Floudas D."/>
            <person name="Sun H."/>
            <person name="Yadav J.S."/>
            <person name="Pangilinan J."/>
            <person name="Larsson K.H."/>
            <person name="Matsuura K."/>
            <person name="Barry K."/>
            <person name="Labutti K."/>
            <person name="Kuo R."/>
            <person name="Ohm R.A."/>
            <person name="Bhattacharya S.S."/>
            <person name="Shirouzu T."/>
            <person name="Yoshinaga Y."/>
            <person name="Martin F.M."/>
            <person name="Grigoriev I.V."/>
            <person name="Hibbett D.S."/>
        </authorList>
    </citation>
    <scope>NUCLEOTIDE SEQUENCE [LARGE SCALE GENOMIC DNA]</scope>
    <source>
        <strain evidence="2 3">L-15889</strain>
    </source>
</reference>
<sequence length="349" mass="38740">MMSRTFSAHRPLSVQRPASFRLSIDSNTTALLSRRSHPPPSSPGAELETLKVPTYYVSGVQDKGKGVVATQPLPRGAIFLEEQPLFTQDPGCTNSNILSALVNCTRDEQREYFKLANAYKNGGKVLPALAIFRTNSFACDDNQQTAVAMQRRGIFLIAARINHSCTPNVGRVWEPARQMMVFRTLRAVLVGEELCINYVDVLGTKEDRNANLVERFGFECACEACAMQGEELAQSDQRRAAIRRLYDEVSACLKEPTLGMRKAQLALRLLQEEGLALYESTFCFDAFQLCVLVSDFANAKAWVRKAWEASCVSSGPDGLAARTFKMYWANPRAHRLSGTMPRMVLSGPV</sequence>
<dbReference type="InterPro" id="IPR046341">
    <property type="entry name" value="SET_dom_sf"/>
</dbReference>
<keyword evidence="3" id="KW-1185">Reference proteome</keyword>
<proteinExistence type="predicted"/>
<dbReference type="PANTHER" id="PTHR47332">
    <property type="entry name" value="SET DOMAIN-CONTAINING PROTEIN 5"/>
    <property type="match status" value="1"/>
</dbReference>
<dbReference type="OrthoDB" id="265717at2759"/>
<dbReference type="AlphaFoldDB" id="A0A165QWV3"/>
<dbReference type="Proteomes" id="UP000076727">
    <property type="component" value="Unassembled WGS sequence"/>
</dbReference>
<dbReference type="PANTHER" id="PTHR47332:SF4">
    <property type="entry name" value="SET DOMAIN-CONTAINING PROTEIN 5"/>
    <property type="match status" value="1"/>
</dbReference>
<protein>
    <submittedName>
        <fullName evidence="2">SET domain-containing protein</fullName>
    </submittedName>
</protein>
<evidence type="ECO:0000313" key="2">
    <source>
        <dbReference type="EMBL" id="KZT70028.1"/>
    </source>
</evidence>
<dbReference type="InterPro" id="IPR053185">
    <property type="entry name" value="SET_domain_protein"/>
</dbReference>
<organism evidence="2 3">
    <name type="scientific">Daedalea quercina L-15889</name>
    <dbReference type="NCBI Taxonomy" id="1314783"/>
    <lineage>
        <taxon>Eukaryota</taxon>
        <taxon>Fungi</taxon>
        <taxon>Dikarya</taxon>
        <taxon>Basidiomycota</taxon>
        <taxon>Agaricomycotina</taxon>
        <taxon>Agaricomycetes</taxon>
        <taxon>Polyporales</taxon>
        <taxon>Fomitopsis</taxon>
    </lineage>
</organism>
<dbReference type="PROSITE" id="PS50280">
    <property type="entry name" value="SET"/>
    <property type="match status" value="1"/>
</dbReference>
<dbReference type="EMBL" id="KV429054">
    <property type="protein sequence ID" value="KZT70028.1"/>
    <property type="molecule type" value="Genomic_DNA"/>
</dbReference>
<gene>
    <name evidence="2" type="ORF">DAEQUDRAFT_236718</name>
</gene>
<evidence type="ECO:0000259" key="1">
    <source>
        <dbReference type="PROSITE" id="PS50280"/>
    </source>
</evidence>
<dbReference type="InterPro" id="IPR001214">
    <property type="entry name" value="SET_dom"/>
</dbReference>
<dbReference type="Pfam" id="PF00856">
    <property type="entry name" value="SET"/>
    <property type="match status" value="1"/>
</dbReference>